<name>A0AAE3XJV5_9BACT</name>
<comment type="caution">
    <text evidence="1">The sequence shown here is derived from an EMBL/GenBank/DDBJ whole genome shotgun (WGS) entry which is preliminary data.</text>
</comment>
<dbReference type="InterPro" id="IPR019850">
    <property type="entry name" value="GldD-like"/>
</dbReference>
<dbReference type="RefSeq" id="WP_309936543.1">
    <property type="nucleotide sequence ID" value="NZ_AP025305.1"/>
</dbReference>
<dbReference type="NCBIfam" id="TIGR03512">
    <property type="entry name" value="GldD_lipo"/>
    <property type="match status" value="1"/>
</dbReference>
<dbReference type="Proteomes" id="UP001185092">
    <property type="component" value="Unassembled WGS sequence"/>
</dbReference>
<proteinExistence type="predicted"/>
<gene>
    <name evidence="1" type="ORF">HNQ88_000082</name>
</gene>
<reference evidence="1" key="1">
    <citation type="submission" date="2023-07" db="EMBL/GenBank/DDBJ databases">
        <title>Genomic Encyclopedia of Type Strains, Phase IV (KMG-IV): sequencing the most valuable type-strain genomes for metagenomic binning, comparative biology and taxonomic classification.</title>
        <authorList>
            <person name="Goeker M."/>
        </authorList>
    </citation>
    <scope>NUCLEOTIDE SEQUENCE</scope>
    <source>
        <strain evidence="1">DSM 26174</strain>
    </source>
</reference>
<dbReference type="Pfam" id="PF25593">
    <property type="entry name" value="GldD_lipo"/>
    <property type="match status" value="1"/>
</dbReference>
<dbReference type="EMBL" id="JAVDQD010000001">
    <property type="protein sequence ID" value="MDR6237106.1"/>
    <property type="molecule type" value="Genomic_DNA"/>
</dbReference>
<accession>A0AAE3XJV5</accession>
<organism evidence="1 2">
    <name type="scientific">Aureibacter tunicatorum</name>
    <dbReference type="NCBI Taxonomy" id="866807"/>
    <lineage>
        <taxon>Bacteria</taxon>
        <taxon>Pseudomonadati</taxon>
        <taxon>Bacteroidota</taxon>
        <taxon>Cytophagia</taxon>
        <taxon>Cytophagales</taxon>
        <taxon>Persicobacteraceae</taxon>
        <taxon>Aureibacter</taxon>
    </lineage>
</organism>
<keyword evidence="1" id="KW-0449">Lipoprotein</keyword>
<protein>
    <submittedName>
        <fullName evidence="1">Gliding motility-associated lipoprotein GldD</fullName>
    </submittedName>
</protein>
<evidence type="ECO:0000313" key="2">
    <source>
        <dbReference type="Proteomes" id="UP001185092"/>
    </source>
</evidence>
<keyword evidence="2" id="KW-1185">Reference proteome</keyword>
<sequence>MPKIDKYLSVLIAIVFIMINACGSKDYYPKPKGYNRIELPEHAYKHMPDTLPYKFEISNQAQLIKDSSWNTQPYWTILSYPEHKAMVEFTYYPVNDDEKFLRSIITDAYTLTSKHQVKASAIEESIVQTPNGKTASISELEGEVPSQVQFFVTDSSKHFLRGALYFQTSTKNDSLAPVINYIKKDILHLLNTLQWKEEYATTS</sequence>
<dbReference type="AlphaFoldDB" id="A0AAE3XJV5"/>
<evidence type="ECO:0000313" key="1">
    <source>
        <dbReference type="EMBL" id="MDR6237106.1"/>
    </source>
</evidence>